<dbReference type="AlphaFoldDB" id="A0A7J0BVB6"/>
<dbReference type="GO" id="GO:0042910">
    <property type="term" value="F:xenobiotic transmembrane transporter activity"/>
    <property type="evidence" value="ECO:0007669"/>
    <property type="project" value="TreeGrafter"/>
</dbReference>
<feature type="transmembrane region" description="Helical" evidence="1">
    <location>
        <begin position="1006"/>
        <end position="1030"/>
    </location>
</feature>
<dbReference type="SUPFAM" id="SSF82714">
    <property type="entry name" value="Multidrug efflux transporter AcrB TolC docking domain, DN and DC subdomains"/>
    <property type="match status" value="2"/>
</dbReference>
<dbReference type="RefSeq" id="WP_174410185.1">
    <property type="nucleotide sequence ID" value="NZ_BLVP01000008.1"/>
</dbReference>
<protein>
    <submittedName>
        <fullName evidence="2">Multidrug ABC transporter</fullName>
    </submittedName>
</protein>
<name>A0A7J0BVB6_9BACT</name>
<dbReference type="GO" id="GO:0005886">
    <property type="term" value="C:plasma membrane"/>
    <property type="evidence" value="ECO:0007669"/>
    <property type="project" value="TreeGrafter"/>
</dbReference>
<dbReference type="Gene3D" id="3.30.70.1440">
    <property type="entry name" value="Multidrug efflux transporter AcrB pore domain"/>
    <property type="match status" value="1"/>
</dbReference>
<feature type="transmembrane region" description="Helical" evidence="1">
    <location>
        <begin position="532"/>
        <end position="553"/>
    </location>
</feature>
<gene>
    <name evidence="2" type="ORF">DSM19430T_22920</name>
</gene>
<proteinExistence type="predicted"/>
<dbReference type="PANTHER" id="PTHR32063">
    <property type="match status" value="1"/>
</dbReference>
<dbReference type="Pfam" id="PF00873">
    <property type="entry name" value="ACR_tran"/>
    <property type="match status" value="1"/>
</dbReference>
<dbReference type="SUPFAM" id="SSF82693">
    <property type="entry name" value="Multidrug efflux transporter AcrB pore domain, PN1, PN2, PC1 and PC2 subdomains"/>
    <property type="match status" value="2"/>
</dbReference>
<dbReference type="InterPro" id="IPR027463">
    <property type="entry name" value="AcrB_DN_DC_subdom"/>
</dbReference>
<dbReference type="PANTHER" id="PTHR32063:SF0">
    <property type="entry name" value="SWARMING MOTILITY PROTEIN SWRC"/>
    <property type="match status" value="1"/>
</dbReference>
<evidence type="ECO:0000256" key="1">
    <source>
        <dbReference type="SAM" id="Phobius"/>
    </source>
</evidence>
<keyword evidence="3" id="KW-1185">Reference proteome</keyword>
<feature type="transmembrane region" description="Helical" evidence="1">
    <location>
        <begin position="894"/>
        <end position="913"/>
    </location>
</feature>
<dbReference type="Gene3D" id="3.30.70.1430">
    <property type="entry name" value="Multidrug efflux transporter AcrB pore domain"/>
    <property type="match status" value="2"/>
</dbReference>
<keyword evidence="1" id="KW-0472">Membrane</keyword>
<dbReference type="InterPro" id="IPR001036">
    <property type="entry name" value="Acrflvin-R"/>
</dbReference>
<dbReference type="Proteomes" id="UP000503820">
    <property type="component" value="Unassembled WGS sequence"/>
</dbReference>
<dbReference type="PRINTS" id="PR00702">
    <property type="entry name" value="ACRIFLAVINRP"/>
</dbReference>
<keyword evidence="1" id="KW-0812">Transmembrane</keyword>
<dbReference type="SUPFAM" id="SSF82866">
    <property type="entry name" value="Multidrug efflux transporter AcrB transmembrane domain"/>
    <property type="match status" value="2"/>
</dbReference>
<dbReference type="EMBL" id="BLVP01000008">
    <property type="protein sequence ID" value="GFM37608.1"/>
    <property type="molecule type" value="Genomic_DNA"/>
</dbReference>
<evidence type="ECO:0000313" key="2">
    <source>
        <dbReference type="EMBL" id="GFM37608.1"/>
    </source>
</evidence>
<comment type="caution">
    <text evidence="2">The sequence shown here is derived from an EMBL/GenBank/DDBJ whole genome shotgun (WGS) entry which is preliminary data.</text>
</comment>
<feature type="transmembrane region" description="Helical" evidence="1">
    <location>
        <begin position="389"/>
        <end position="413"/>
    </location>
</feature>
<feature type="transmembrane region" description="Helical" evidence="1">
    <location>
        <begin position="363"/>
        <end position="383"/>
    </location>
</feature>
<dbReference type="Gene3D" id="3.30.2090.10">
    <property type="entry name" value="Multidrug efflux transporter AcrB TolC docking domain, DN and DC subdomains"/>
    <property type="match status" value="2"/>
</dbReference>
<evidence type="ECO:0000313" key="3">
    <source>
        <dbReference type="Proteomes" id="UP000503820"/>
    </source>
</evidence>
<accession>A0A7J0BVB6</accession>
<feature type="transmembrane region" description="Helical" evidence="1">
    <location>
        <begin position="340"/>
        <end position="356"/>
    </location>
</feature>
<dbReference type="Gene3D" id="3.30.70.1320">
    <property type="entry name" value="Multidrug efflux transporter AcrB pore domain like"/>
    <property type="match status" value="1"/>
</dbReference>
<feature type="transmembrane region" description="Helical" evidence="1">
    <location>
        <begin position="925"/>
        <end position="946"/>
    </location>
</feature>
<dbReference type="Gene3D" id="1.20.1640.10">
    <property type="entry name" value="Multidrug efflux transporter AcrB transmembrane domain"/>
    <property type="match status" value="2"/>
</dbReference>
<reference evidence="2 3" key="1">
    <citation type="submission" date="2020-05" db="EMBL/GenBank/DDBJ databases">
        <title>Draft genome sequence of Desulfovibrio psychrotolerans JS1T.</title>
        <authorList>
            <person name="Ueno A."/>
            <person name="Tamazawa S."/>
            <person name="Tamamura S."/>
            <person name="Murakami T."/>
            <person name="Kiyama T."/>
            <person name="Inomata H."/>
            <person name="Amano Y."/>
            <person name="Miyakawa K."/>
            <person name="Tamaki H."/>
            <person name="Naganuma T."/>
            <person name="Kaneko K."/>
        </authorList>
    </citation>
    <scope>NUCLEOTIDE SEQUENCE [LARGE SCALE GENOMIC DNA]</scope>
    <source>
        <strain evidence="2 3">JS1</strain>
    </source>
</reference>
<feature type="transmembrane region" description="Helical" evidence="1">
    <location>
        <begin position="466"/>
        <end position="493"/>
    </location>
</feature>
<organism evidence="2 3">
    <name type="scientific">Desulfovibrio psychrotolerans</name>
    <dbReference type="NCBI Taxonomy" id="415242"/>
    <lineage>
        <taxon>Bacteria</taxon>
        <taxon>Pseudomonadati</taxon>
        <taxon>Thermodesulfobacteriota</taxon>
        <taxon>Desulfovibrionia</taxon>
        <taxon>Desulfovibrionales</taxon>
        <taxon>Desulfovibrionaceae</taxon>
        <taxon>Desulfovibrio</taxon>
    </lineage>
</organism>
<feature type="transmembrane region" description="Helical" evidence="1">
    <location>
        <begin position="434"/>
        <end position="454"/>
    </location>
</feature>
<sequence>MDFIGFSIKKPVAILVGVILLVMFGTLGLMNMPYQLSPTVTEPEITVTTSWTGATPYEVERDIIEEQEKVLKGLPNLVTMESTSSNGRGQITLRFTIGTEVDTALLRVSNKLNEVPSYPQNVDKPIISASGESSSPVIWMVLKTLPGNETPIDTYRTFFENEVRQHLERVDGVSDLLVFGGTEREMQVTVNPHKLAAHRLTISDLIAVLQSENANIAAGNMELGRRQYRIRTVGEFDSPETILDTVITSSGERRITVRDVAEASYGFQKRTAAMLHNGAPGVVCGVRPEAGTNVLTMTDATEAVVTALNAGLLKDNGVRLDWTYDQRPYINGAIDLVKDNIMLGGMLAICVLLVFLRSLTSTVVVAVAIPISVLGTFIFMNGLGRNLNVVSLAGISFAVGMLVDNAIVVLENIDRHRSMGKSPFRACYDGTTEVWGAVLASTLTTVAVFLPVAFVEQEAGQLFKDISIAITCAITLSLFVSLSVIPMLANQFFSLSRKSKERSRFLPFIDSVGRGISAAIMGVLGVTLRNAFTRLVTVGALTAFAVVSTYMAFPKMEYLPQGNRNLILNILIPPPGLSYEERYAIGSYIQQTYSGQLASETEDVDGLPPMKALFYVGAADFMLFGSTSKIEDRAAEYIPSFTATINSIPGMFGVSMQAGIFQDSIGKGRTIEVDLSAGDINKLVSGAGALFGSIMQSIPGSQIRPIPSLELLFPEIRLNPDRDRLRAAGMSSRELGIAVDVLMDGRKVGDFNEEGEKKIDLTIMASDADVSSPEALYHSLVATSGGVPVPISSLADIERTYGISQIRHLERDRTITLQVTPPQEMPLEQAMDIISGELIPKLQEGPLHGINYRLSGAADKLTQTREALQWNFLLAVIITYLLMSALFGNFIYPLIILFTVPLAAAGGILGLRLENLLVTRQPMDILTMLGFIILIGVVVNNAILIVHQSLNNIREGGMAHREAVLESVRSRLRPIYMSATTSIFGMLPLAIAPGPGSELYRGLGSVVLGGIAISTVFTVFVIPALLLFVIGMEKPGTGEE</sequence>
<feature type="transmembrane region" description="Helical" evidence="1">
    <location>
        <begin position="975"/>
        <end position="994"/>
    </location>
</feature>
<feature type="transmembrane region" description="Helical" evidence="1">
    <location>
        <begin position="12"/>
        <end position="34"/>
    </location>
</feature>
<keyword evidence="1" id="KW-1133">Transmembrane helix</keyword>
<feature type="transmembrane region" description="Helical" evidence="1">
    <location>
        <begin position="870"/>
        <end position="888"/>
    </location>
</feature>